<gene>
    <name evidence="1" type="ORF">OPT61_g10</name>
</gene>
<comment type="caution">
    <text evidence="1">The sequence shown here is derived from an EMBL/GenBank/DDBJ whole genome shotgun (WGS) entry which is preliminary data.</text>
</comment>
<reference evidence="1" key="1">
    <citation type="submission" date="2022-11" db="EMBL/GenBank/DDBJ databases">
        <title>Genome Sequence of Boeremia exigua.</title>
        <authorList>
            <person name="Buettner E."/>
        </authorList>
    </citation>
    <scope>NUCLEOTIDE SEQUENCE</scope>
    <source>
        <strain evidence="1">CU02</strain>
    </source>
</reference>
<dbReference type="Proteomes" id="UP001153331">
    <property type="component" value="Unassembled WGS sequence"/>
</dbReference>
<name>A0ACC2IV98_9PLEO</name>
<evidence type="ECO:0000313" key="2">
    <source>
        <dbReference type="Proteomes" id="UP001153331"/>
    </source>
</evidence>
<organism evidence="1 2">
    <name type="scientific">Boeremia exigua</name>
    <dbReference type="NCBI Taxonomy" id="749465"/>
    <lineage>
        <taxon>Eukaryota</taxon>
        <taxon>Fungi</taxon>
        <taxon>Dikarya</taxon>
        <taxon>Ascomycota</taxon>
        <taxon>Pezizomycotina</taxon>
        <taxon>Dothideomycetes</taxon>
        <taxon>Pleosporomycetidae</taxon>
        <taxon>Pleosporales</taxon>
        <taxon>Pleosporineae</taxon>
        <taxon>Didymellaceae</taxon>
        <taxon>Boeremia</taxon>
    </lineage>
</organism>
<keyword evidence="2" id="KW-1185">Reference proteome</keyword>
<proteinExistence type="predicted"/>
<accession>A0ACC2IV98</accession>
<dbReference type="EMBL" id="JAPHNI010000001">
    <property type="protein sequence ID" value="KAJ8119137.1"/>
    <property type="molecule type" value="Genomic_DNA"/>
</dbReference>
<sequence>MQIVHVVNDSEASNHGMHNLAEVFSCDGSWAGWGGAEHMLGVARCRLGVEPHVSSPFAAEAKAARSMVVLSFVNFRTEVERSAVDLPCVTMTKSPEGERNMNPGRSTCKPDQNRKVALRKHIYLYTIANQERTFEADTTGRLKHQLLALVVYLESPNPHGQPNHMDLAACSSQIEQIDWSCDTLRS</sequence>
<protein>
    <submittedName>
        <fullName evidence="1">Uncharacterized protein</fullName>
    </submittedName>
</protein>
<evidence type="ECO:0000313" key="1">
    <source>
        <dbReference type="EMBL" id="KAJ8119137.1"/>
    </source>
</evidence>